<evidence type="ECO:0000313" key="3">
    <source>
        <dbReference type="EMBL" id="ENN81163.1"/>
    </source>
</evidence>
<dbReference type="HOGENOM" id="CLU_174240_0_0_1"/>
<dbReference type="InterPro" id="IPR031973">
    <property type="entry name" value="Deltameth_res_prag01"/>
</dbReference>
<dbReference type="Pfam" id="PF16020">
    <property type="entry name" value="Deltameth_res"/>
    <property type="match status" value="1"/>
</dbReference>
<evidence type="ECO:0000313" key="8">
    <source>
        <dbReference type="Proteomes" id="UP000030742"/>
    </source>
</evidence>
<dbReference type="Proteomes" id="UP000019118">
    <property type="component" value="Unassembled WGS sequence"/>
</dbReference>
<dbReference type="EMBL" id="KB740192">
    <property type="protein sequence ID" value="ENN81163.1"/>
    <property type="molecule type" value="Genomic_DNA"/>
</dbReference>
<keyword evidence="1" id="KW-1133">Transmembrane helix</keyword>
<keyword evidence="1" id="KW-0472">Membrane</keyword>
<evidence type="ECO:0000313" key="6">
    <source>
        <dbReference type="EnsemblMetazoa" id="XP_019753467.1"/>
    </source>
</evidence>
<dbReference type="PANTHER" id="PTHR22133">
    <property type="entry name" value="AT01821P-RELATED"/>
    <property type="match status" value="1"/>
</dbReference>
<gene>
    <name evidence="6" type="primary">109532843</name>
    <name evidence="5" type="ORF">D910_09515</name>
    <name evidence="4" type="ORF">YQE_01370</name>
    <name evidence="3" type="ORF">YQE_02427</name>
</gene>
<keyword evidence="7" id="KW-1185">Reference proteome</keyword>
<organism evidence="4">
    <name type="scientific">Dendroctonus ponderosae</name>
    <name type="common">Mountain pine beetle</name>
    <dbReference type="NCBI Taxonomy" id="77166"/>
    <lineage>
        <taxon>Eukaryota</taxon>
        <taxon>Metazoa</taxon>
        <taxon>Ecdysozoa</taxon>
        <taxon>Arthropoda</taxon>
        <taxon>Hexapoda</taxon>
        <taxon>Insecta</taxon>
        <taxon>Pterygota</taxon>
        <taxon>Neoptera</taxon>
        <taxon>Endopterygota</taxon>
        <taxon>Coleoptera</taxon>
        <taxon>Polyphaga</taxon>
        <taxon>Cucujiformia</taxon>
        <taxon>Curculionidae</taxon>
        <taxon>Scolytinae</taxon>
        <taxon>Dendroctonus</taxon>
    </lineage>
</organism>
<reference evidence="6" key="2">
    <citation type="submission" date="2024-08" db="UniProtKB">
        <authorList>
            <consortium name="EnsemblMetazoa"/>
        </authorList>
    </citation>
    <scope>IDENTIFICATION</scope>
</reference>
<protein>
    <recommendedName>
        <fullName evidence="2">Deltamethrin resistance protein prag01 domain-containing protein</fullName>
    </recommendedName>
</protein>
<evidence type="ECO:0000256" key="1">
    <source>
        <dbReference type="SAM" id="Phobius"/>
    </source>
</evidence>
<feature type="transmembrane region" description="Helical" evidence="1">
    <location>
        <begin position="55"/>
        <end position="75"/>
    </location>
</feature>
<keyword evidence="1" id="KW-0812">Transmembrane</keyword>
<evidence type="ECO:0000313" key="4">
    <source>
        <dbReference type="EMBL" id="ENN82255.1"/>
    </source>
</evidence>
<dbReference type="Proteomes" id="UP000030742">
    <property type="component" value="Unassembled WGS sequence"/>
</dbReference>
<dbReference type="AlphaFoldDB" id="N6UKH3"/>
<dbReference type="EMBL" id="KB632314">
    <property type="protein sequence ID" value="ERL92195.1"/>
    <property type="molecule type" value="Genomic_DNA"/>
</dbReference>
<dbReference type="EMBL" id="KB739468">
    <property type="protein sequence ID" value="ENN82255.1"/>
    <property type="molecule type" value="Genomic_DNA"/>
</dbReference>
<sequence>MQVPHRLIQLMAKPVGRRYASHGAVAKSTYNDLPSPSGSWQTNYDAQQRKYNAQLALGVGVFAGTLLFGKAAGFFEFYNDYPERPAVIDNYKD</sequence>
<name>N6UKH3_DENPD</name>
<dbReference type="EnsemblMetazoa" id="XM_019897908.1">
    <property type="protein sequence ID" value="XP_019753467.1"/>
    <property type="gene ID" value="LOC109532843"/>
</dbReference>
<dbReference type="KEGG" id="dpa:109532843"/>
<reference evidence="7 8" key="1">
    <citation type="journal article" date="2013" name="Genome Biol.">
        <title>Draft genome of the mountain pine beetle, Dendroctonus ponderosae Hopkins, a major forest pest.</title>
        <authorList>
            <person name="Keeling C.I."/>
            <person name="Yuen M.M."/>
            <person name="Liao N.Y."/>
            <person name="Docking T.R."/>
            <person name="Chan S.K."/>
            <person name="Taylor G.A."/>
            <person name="Palmquist D.L."/>
            <person name="Jackman S.D."/>
            <person name="Nguyen A."/>
            <person name="Li M."/>
            <person name="Henderson H."/>
            <person name="Janes J.K."/>
            <person name="Zhao Y."/>
            <person name="Pandoh P."/>
            <person name="Moore R."/>
            <person name="Sperling F.A."/>
            <person name="Huber D.P."/>
            <person name="Birol I."/>
            <person name="Jones S.J."/>
            <person name="Bohlmann J."/>
        </authorList>
    </citation>
    <scope>NUCLEOTIDE SEQUENCE</scope>
</reference>
<dbReference type="OrthoDB" id="9981889at2759"/>
<feature type="domain" description="Deltamethrin resistance protein prag01" evidence="2">
    <location>
        <begin position="31"/>
        <end position="82"/>
    </location>
</feature>
<accession>N6UKH3</accession>
<dbReference type="OMA" id="THYDAKQ"/>
<evidence type="ECO:0000313" key="7">
    <source>
        <dbReference type="Proteomes" id="UP000019118"/>
    </source>
</evidence>
<evidence type="ECO:0000313" key="5">
    <source>
        <dbReference type="EMBL" id="ERL92195.1"/>
    </source>
</evidence>
<dbReference type="STRING" id="77166.N6UKH3"/>
<dbReference type="PANTHER" id="PTHR22133:SF2">
    <property type="entry name" value="AT01821P-RELATED"/>
    <property type="match status" value="1"/>
</dbReference>
<evidence type="ECO:0000259" key="2">
    <source>
        <dbReference type="Pfam" id="PF16020"/>
    </source>
</evidence>
<feature type="non-terminal residue" evidence="4">
    <location>
        <position position="1"/>
    </location>
</feature>
<proteinExistence type="predicted"/>